<dbReference type="InterPro" id="IPR027268">
    <property type="entry name" value="Peptidase_M4/M1_CTD_sf"/>
</dbReference>
<comment type="cofactor">
    <cofactor evidence="2">
        <name>Zn(2+)</name>
        <dbReference type="ChEBI" id="CHEBI:29105"/>
    </cofactor>
    <text evidence="2">Binds 1 zinc ion per subunit.</text>
</comment>
<reference evidence="5" key="1">
    <citation type="submission" date="2016-10" db="EMBL/GenBank/DDBJ databases">
        <authorList>
            <person name="Varghese N."/>
            <person name="Submissions S."/>
        </authorList>
    </citation>
    <scope>NUCLEOTIDE SEQUENCE [LARGE SCALE GENOMIC DNA]</scope>
    <source>
        <strain evidence="5">DSM 25811 / CCM 8410 / LMG 26954 / E90</strain>
    </source>
</reference>
<dbReference type="InterPro" id="IPR034015">
    <property type="entry name" value="M1_LTA4H"/>
</dbReference>
<dbReference type="AlphaFoldDB" id="A0A1G6V6X2"/>
<dbReference type="EMBL" id="FMZO01000009">
    <property type="protein sequence ID" value="SDD49318.1"/>
    <property type="molecule type" value="Genomic_DNA"/>
</dbReference>
<dbReference type="PANTHER" id="PTHR45726:SF3">
    <property type="entry name" value="LEUKOTRIENE A-4 HYDROLASE"/>
    <property type="match status" value="1"/>
</dbReference>
<evidence type="ECO:0000313" key="4">
    <source>
        <dbReference type="EMBL" id="SDD49318.1"/>
    </source>
</evidence>
<dbReference type="Pfam" id="PF01433">
    <property type="entry name" value="Peptidase_M1"/>
    <property type="match status" value="1"/>
</dbReference>
<dbReference type="OrthoDB" id="9814383at2"/>
<dbReference type="InterPro" id="IPR014782">
    <property type="entry name" value="Peptidase_M1_dom"/>
</dbReference>
<feature type="binding site" evidence="2">
    <location>
        <position position="367"/>
    </location>
    <ligand>
        <name>Zn(2+)</name>
        <dbReference type="ChEBI" id="CHEBI:29105"/>
        <note>catalytic</note>
    </ligand>
</feature>
<dbReference type="SUPFAM" id="SSF55486">
    <property type="entry name" value="Metalloproteases ('zincins'), catalytic domain"/>
    <property type="match status" value="1"/>
</dbReference>
<evidence type="ECO:0000256" key="1">
    <source>
        <dbReference type="PIRSR" id="PIRSR634015-1"/>
    </source>
</evidence>
<keyword evidence="2" id="KW-0479">Metal-binding</keyword>
<evidence type="ECO:0000259" key="3">
    <source>
        <dbReference type="Pfam" id="PF01433"/>
    </source>
</evidence>
<protein>
    <submittedName>
        <fullName evidence="4">Peptidase family M1</fullName>
    </submittedName>
</protein>
<name>A0A1G6V6X2_NIADE</name>
<feature type="domain" description="Peptidase M1 membrane alanine aminopeptidase" evidence="3">
    <location>
        <begin position="316"/>
        <end position="514"/>
    </location>
</feature>
<keyword evidence="2" id="KW-0862">Zinc</keyword>
<organism evidence="4 5">
    <name type="scientific">Niabella drilacis (strain DSM 25811 / CCM 8410 / CCUG 62505 / LMG 26954 / E90)</name>
    <dbReference type="NCBI Taxonomy" id="1285928"/>
    <lineage>
        <taxon>Bacteria</taxon>
        <taxon>Pseudomonadati</taxon>
        <taxon>Bacteroidota</taxon>
        <taxon>Chitinophagia</taxon>
        <taxon>Chitinophagales</taxon>
        <taxon>Chitinophagaceae</taxon>
        <taxon>Niabella</taxon>
    </lineage>
</organism>
<keyword evidence="5" id="KW-1185">Reference proteome</keyword>
<sequence length="525" mass="60533">MKKIFTLIFTAVVAVGSAQEGYWQQDLKYDMEVTLNDKTQSLTGKQTIQYKNNSPETLDFIWFHLWPNAYKNDSTALLKQIRSDLSRTEKLGSITYGSIDGLNFKVDGKTAKTEPHSNPEYIDIIKVLLPAPLKPGATATITTNFRVKLPSYFSRSGFADGEYMVCQWYPKPAVFDRNGWHEFPYLDMGEFYSEYADYNVKITLPADYVVGATGVLQDKDELERYKSIGRMNTFARLSPPKLYKPAKAGLKTLTYTAEDVPDFAWFAEKGLVIQYDTIQLKDKTVDAFTYYHNQPVTLWNNSIDYVKDAVRHYSQWIGPYQYPTVQAIEGPKNNSSGGMEYPMITLITCPDATSEYLDGVIAHEVGHNWFMSMLGSNERAHTWQDEGLNTYYQFRYEAEKYHYNSVARESIPEEIKKLPVRDFQERIYLALAQIPMQSVIEQPAADFKTSEDYGLISYIKTAIWMYLLEHQYGQDKIDKAFQDYFNTWKNKHPRPEDMKASFEKSLGTNLDRFFGLLKKQGSLLQ</sequence>
<feature type="binding site" evidence="2">
    <location>
        <position position="386"/>
    </location>
    <ligand>
        <name>Zn(2+)</name>
        <dbReference type="ChEBI" id="CHEBI:29105"/>
        <note>catalytic</note>
    </ligand>
</feature>
<proteinExistence type="predicted"/>
<dbReference type="STRING" id="1285928.SAMN04487894_109218"/>
<dbReference type="GO" id="GO:0008270">
    <property type="term" value="F:zinc ion binding"/>
    <property type="evidence" value="ECO:0007669"/>
    <property type="project" value="InterPro"/>
</dbReference>
<evidence type="ECO:0000313" key="5">
    <source>
        <dbReference type="Proteomes" id="UP000198757"/>
    </source>
</evidence>
<dbReference type="PANTHER" id="PTHR45726">
    <property type="entry name" value="LEUKOTRIENE A-4 HYDROLASE"/>
    <property type="match status" value="1"/>
</dbReference>
<evidence type="ECO:0000256" key="2">
    <source>
        <dbReference type="PIRSR" id="PIRSR634015-3"/>
    </source>
</evidence>
<feature type="active site" description="Proton acceptor" evidence="1">
    <location>
        <position position="364"/>
    </location>
</feature>
<accession>A0A1G6V6X2</accession>
<gene>
    <name evidence="4" type="ORF">SAMN04487894_109218</name>
</gene>
<dbReference type="CDD" id="cd09604">
    <property type="entry name" value="M1_APN_like"/>
    <property type="match status" value="1"/>
</dbReference>
<feature type="binding site" evidence="2">
    <location>
        <position position="363"/>
    </location>
    <ligand>
        <name>Zn(2+)</name>
        <dbReference type="ChEBI" id="CHEBI:29105"/>
        <note>catalytic</note>
    </ligand>
</feature>
<dbReference type="Gene3D" id="1.10.390.10">
    <property type="entry name" value="Neutral Protease Domain 2"/>
    <property type="match status" value="1"/>
</dbReference>
<dbReference type="GO" id="GO:0008237">
    <property type="term" value="F:metallopeptidase activity"/>
    <property type="evidence" value="ECO:0007669"/>
    <property type="project" value="InterPro"/>
</dbReference>
<feature type="active site" description="Proton donor" evidence="1">
    <location>
        <position position="458"/>
    </location>
</feature>
<dbReference type="RefSeq" id="WP_090391349.1">
    <property type="nucleotide sequence ID" value="NZ_FMZO01000009.1"/>
</dbReference>
<dbReference type="Proteomes" id="UP000198757">
    <property type="component" value="Unassembled WGS sequence"/>
</dbReference>